<organism evidence="1 2">
    <name type="scientific">Arcobacter arenosus</name>
    <dbReference type="NCBI Taxonomy" id="2576037"/>
    <lineage>
        <taxon>Bacteria</taxon>
        <taxon>Pseudomonadati</taxon>
        <taxon>Campylobacterota</taxon>
        <taxon>Epsilonproteobacteria</taxon>
        <taxon>Campylobacterales</taxon>
        <taxon>Arcobacteraceae</taxon>
        <taxon>Arcobacter</taxon>
    </lineage>
</organism>
<dbReference type="RefSeq" id="WP_138153477.1">
    <property type="nucleotide sequence ID" value="NZ_CBDDKQ010000004.1"/>
</dbReference>
<dbReference type="AlphaFoldDB" id="A0A5R8XZ07"/>
<dbReference type="EMBL" id="VANU01000006">
    <property type="protein sequence ID" value="TLP36247.1"/>
    <property type="molecule type" value="Genomic_DNA"/>
</dbReference>
<evidence type="ECO:0000313" key="1">
    <source>
        <dbReference type="EMBL" id="TLP36247.1"/>
    </source>
</evidence>
<evidence type="ECO:0000313" key="2">
    <source>
        <dbReference type="Proteomes" id="UP000308901"/>
    </source>
</evidence>
<reference evidence="1 2" key="1">
    <citation type="submission" date="2019-05" db="EMBL/GenBank/DDBJ databases">
        <title>Arcobacter sp. nov., isolated from sea sediment.</title>
        <authorList>
            <person name="Kim W."/>
        </authorList>
    </citation>
    <scope>NUCLEOTIDE SEQUENCE [LARGE SCALE GENOMIC DNA]</scope>
    <source>
        <strain evidence="1 2">CAU 1517</strain>
    </source>
</reference>
<proteinExistence type="predicted"/>
<sequence length="67" mass="8053">MPYVKLLKELNISCFSFDEKEKTIKRISPEKRSYKSTSENIKLIRKLKEKNMKFKETKEGNIKIEEL</sequence>
<keyword evidence="2" id="KW-1185">Reference proteome</keyword>
<accession>A0A5R8XZ07</accession>
<gene>
    <name evidence="1" type="ORF">FDK22_13340</name>
</gene>
<comment type="caution">
    <text evidence="1">The sequence shown here is derived from an EMBL/GenBank/DDBJ whole genome shotgun (WGS) entry which is preliminary data.</text>
</comment>
<dbReference type="Proteomes" id="UP000308901">
    <property type="component" value="Unassembled WGS sequence"/>
</dbReference>
<protein>
    <submittedName>
        <fullName evidence="1">Uncharacterized protein</fullName>
    </submittedName>
</protein>
<name>A0A5R8XZ07_9BACT</name>